<keyword evidence="6" id="KW-0472">Membrane</keyword>
<organism evidence="8">
    <name type="scientific">Thermogemmatispora argillosa</name>
    <dbReference type="NCBI Taxonomy" id="2045280"/>
    <lineage>
        <taxon>Bacteria</taxon>
        <taxon>Bacillati</taxon>
        <taxon>Chloroflexota</taxon>
        <taxon>Ktedonobacteria</taxon>
        <taxon>Thermogemmatisporales</taxon>
        <taxon>Thermogemmatisporaceae</taxon>
        <taxon>Thermogemmatispora</taxon>
    </lineage>
</organism>
<reference evidence="8" key="1">
    <citation type="submission" date="2018-12" db="EMBL/GenBank/DDBJ databases">
        <title>Novel natural products biosynthetic potential of the class Ktedonobacteria.</title>
        <authorList>
            <person name="Zheng Y."/>
            <person name="Saitou A."/>
            <person name="Wang C.M."/>
            <person name="Toyoda A."/>
            <person name="Minakuchi Y."/>
            <person name="Sekiguchi Y."/>
            <person name="Ueda K."/>
            <person name="Takano H."/>
            <person name="Sakai Y."/>
            <person name="Yokota A."/>
            <person name="Yabe S."/>
        </authorList>
    </citation>
    <scope>NUCLEOTIDE SEQUENCE</scope>
    <source>
        <strain evidence="8">A3-2</strain>
    </source>
</reference>
<proteinExistence type="predicted"/>
<dbReference type="PANTHER" id="PTHR43289">
    <property type="entry name" value="MITOGEN-ACTIVATED PROTEIN KINASE KINASE KINASE 20-RELATED"/>
    <property type="match status" value="1"/>
</dbReference>
<evidence type="ECO:0000259" key="7">
    <source>
        <dbReference type="PROSITE" id="PS50011"/>
    </source>
</evidence>
<dbReference type="InterPro" id="IPR000719">
    <property type="entry name" value="Prot_kinase_dom"/>
</dbReference>
<evidence type="ECO:0000313" key="8">
    <source>
        <dbReference type="EMBL" id="BBH93815.1"/>
    </source>
</evidence>
<evidence type="ECO:0000256" key="6">
    <source>
        <dbReference type="SAM" id="Phobius"/>
    </source>
</evidence>
<evidence type="ECO:0000256" key="3">
    <source>
        <dbReference type="ARBA" id="ARBA00022777"/>
    </source>
</evidence>
<dbReference type="Gene3D" id="1.10.510.10">
    <property type="entry name" value="Transferase(Phosphotransferase) domain 1"/>
    <property type="match status" value="1"/>
</dbReference>
<keyword evidence="4" id="KW-0067">ATP-binding</keyword>
<keyword evidence="1" id="KW-0808">Transferase</keyword>
<evidence type="ECO:0000256" key="2">
    <source>
        <dbReference type="ARBA" id="ARBA00022741"/>
    </source>
</evidence>
<dbReference type="PROSITE" id="PS50011">
    <property type="entry name" value="PROTEIN_KINASE_DOM"/>
    <property type="match status" value="1"/>
</dbReference>
<dbReference type="AlphaFoldDB" id="A0A455T5E1"/>
<gene>
    <name evidence="8" type="ORF">KTA_20140</name>
</gene>
<dbReference type="EMBL" id="AP019377">
    <property type="protein sequence ID" value="BBH93815.1"/>
    <property type="molecule type" value="Genomic_DNA"/>
</dbReference>
<sequence>MSGPSTGWKSERPSLHGPGRTLRRGEYRIEGALSYGGAGRLFLASHVTLDTPLALKQLRGDRPLPESAAEELDLALTHRQRKQASPRRQDDFPLSGGSYTDRFVREALLLVRLRHPAMPMLYDYFFEDGYWYLVLEYCAGPTLASYLRQQGPLPPLEALSYAMQICDLFDYLHSQTPPVIYRGLRPASMILTSGGRLVFFDFGCACYLRHGQLYADFEPGVPGYAAPEQYQHGGQCDERSDLFSLGVLLHEMVTGQNPLGKNGHLEPVARLNPALSPALSALITIATRADPLYRFQSARAFFHALERIASLEERRAYQRLLRLHLSRGATAAATGSTSTSAGPVAITLKALAPGDAHSVPPSCSPEEFAAEPTVAIPTDQIKAAASPSEQTAQMPAVTAQAQERPPRPSQQFKRRPWRLVLFLVLLALLLLGIFGLSLYLLSQLQDAPFWLGLRISWIRGPLLTGVSLQR</sequence>
<evidence type="ECO:0000256" key="1">
    <source>
        <dbReference type="ARBA" id="ARBA00022679"/>
    </source>
</evidence>
<keyword evidence="2" id="KW-0547">Nucleotide-binding</keyword>
<evidence type="ECO:0000256" key="4">
    <source>
        <dbReference type="ARBA" id="ARBA00022840"/>
    </source>
</evidence>
<accession>A0A455T5E1</accession>
<dbReference type="Pfam" id="PF00069">
    <property type="entry name" value="Pkinase"/>
    <property type="match status" value="1"/>
</dbReference>
<dbReference type="InterPro" id="IPR011009">
    <property type="entry name" value="Kinase-like_dom_sf"/>
</dbReference>
<feature type="region of interest" description="Disordered" evidence="5">
    <location>
        <begin position="1"/>
        <end position="23"/>
    </location>
</feature>
<evidence type="ECO:0000256" key="5">
    <source>
        <dbReference type="SAM" id="MobiDB-lite"/>
    </source>
</evidence>
<feature type="domain" description="Protein kinase" evidence="7">
    <location>
        <begin position="27"/>
        <end position="306"/>
    </location>
</feature>
<keyword evidence="6" id="KW-1133">Transmembrane helix</keyword>
<protein>
    <recommendedName>
        <fullName evidence="7">Protein kinase domain-containing protein</fullName>
    </recommendedName>
</protein>
<dbReference type="SUPFAM" id="SSF56112">
    <property type="entry name" value="Protein kinase-like (PK-like)"/>
    <property type="match status" value="1"/>
</dbReference>
<keyword evidence="6" id="KW-0812">Transmembrane</keyword>
<feature type="transmembrane region" description="Helical" evidence="6">
    <location>
        <begin position="419"/>
        <end position="441"/>
    </location>
</feature>
<dbReference type="GO" id="GO:0004674">
    <property type="term" value="F:protein serine/threonine kinase activity"/>
    <property type="evidence" value="ECO:0007669"/>
    <property type="project" value="TreeGrafter"/>
</dbReference>
<dbReference type="Gene3D" id="3.30.200.20">
    <property type="entry name" value="Phosphorylase Kinase, domain 1"/>
    <property type="match status" value="1"/>
</dbReference>
<name>A0A455T5E1_9CHLR</name>
<dbReference type="CDD" id="cd14014">
    <property type="entry name" value="STKc_PknB_like"/>
    <property type="match status" value="1"/>
</dbReference>
<dbReference type="GO" id="GO:0005524">
    <property type="term" value="F:ATP binding"/>
    <property type="evidence" value="ECO:0007669"/>
    <property type="project" value="UniProtKB-KW"/>
</dbReference>
<keyword evidence="3" id="KW-0418">Kinase</keyword>
<dbReference type="PANTHER" id="PTHR43289:SF34">
    <property type="entry name" value="SERINE_THREONINE-PROTEIN KINASE YBDM-RELATED"/>
    <property type="match status" value="1"/>
</dbReference>